<comment type="caution">
    <text evidence="2">The sequence shown here is derived from an EMBL/GenBank/DDBJ whole genome shotgun (WGS) entry which is preliminary data.</text>
</comment>
<evidence type="ECO:0000313" key="3">
    <source>
        <dbReference type="Proteomes" id="UP000719917"/>
    </source>
</evidence>
<reference evidence="2" key="1">
    <citation type="submission" date="2020-01" db="EMBL/GenBank/DDBJ databases">
        <title>First Reported Case and Whole Genome of Weissella confusa in an Equid.</title>
        <authorList>
            <person name="Little S.V."/>
            <person name="Lawhon S.D."/>
        </authorList>
    </citation>
    <scope>NUCLEOTIDE SEQUENCE</scope>
    <source>
        <strain evidence="2">718955</strain>
    </source>
</reference>
<gene>
    <name evidence="2" type="ORF">GTU77_09290</name>
</gene>
<feature type="domain" description="N-acetyltransferase" evidence="1">
    <location>
        <begin position="4"/>
        <end position="172"/>
    </location>
</feature>
<accession>A0AAJ3DCS9</accession>
<proteinExistence type="predicted"/>
<name>A0AAJ3DCS9_WEICO</name>
<dbReference type="RefSeq" id="WP_161691525.1">
    <property type="nucleotide sequence ID" value="NZ_JAAAMQ010000026.1"/>
</dbReference>
<sequence length="182" mass="21132">MANISYRQATMADADAIWQIISDAKAVMSIDHNPQWDNGYPSPEIIKADIAKGYAYILQLDDEIVATATLWQEKDVNYQRLQGGRWLYPTKRKPYAVIHRMAVSFQHQGYHLSTELFTHLFATARANGYDYIRIDTHDKNKKMQAIITRRGFTYRGRLAGNRRAYDIDLSNEESHEEDCKRD</sequence>
<dbReference type="Proteomes" id="UP000719917">
    <property type="component" value="Unassembled WGS sequence"/>
</dbReference>
<dbReference type="GO" id="GO:0016747">
    <property type="term" value="F:acyltransferase activity, transferring groups other than amino-acyl groups"/>
    <property type="evidence" value="ECO:0007669"/>
    <property type="project" value="InterPro"/>
</dbReference>
<dbReference type="SUPFAM" id="SSF55729">
    <property type="entry name" value="Acyl-CoA N-acyltransferases (Nat)"/>
    <property type="match status" value="1"/>
</dbReference>
<dbReference type="InterPro" id="IPR000182">
    <property type="entry name" value="GNAT_dom"/>
</dbReference>
<dbReference type="AlphaFoldDB" id="A0AAJ3DCS9"/>
<organism evidence="2 3">
    <name type="scientific">Weissella confusa</name>
    <name type="common">Lactobacillus confusus</name>
    <dbReference type="NCBI Taxonomy" id="1583"/>
    <lineage>
        <taxon>Bacteria</taxon>
        <taxon>Bacillati</taxon>
        <taxon>Bacillota</taxon>
        <taxon>Bacilli</taxon>
        <taxon>Lactobacillales</taxon>
        <taxon>Lactobacillaceae</taxon>
        <taxon>Weissella</taxon>
    </lineage>
</organism>
<evidence type="ECO:0000313" key="2">
    <source>
        <dbReference type="EMBL" id="NBA12392.1"/>
    </source>
</evidence>
<evidence type="ECO:0000259" key="1">
    <source>
        <dbReference type="PROSITE" id="PS51186"/>
    </source>
</evidence>
<dbReference type="EMBL" id="JAAAMQ010000026">
    <property type="protein sequence ID" value="NBA12392.1"/>
    <property type="molecule type" value="Genomic_DNA"/>
</dbReference>
<dbReference type="Pfam" id="PF00583">
    <property type="entry name" value="Acetyltransf_1"/>
    <property type="match status" value="1"/>
</dbReference>
<dbReference type="Gene3D" id="3.40.630.30">
    <property type="match status" value="1"/>
</dbReference>
<protein>
    <submittedName>
        <fullName evidence="2">GNAT family N-acetyltransferase</fullName>
    </submittedName>
</protein>
<dbReference type="CDD" id="cd04301">
    <property type="entry name" value="NAT_SF"/>
    <property type="match status" value="1"/>
</dbReference>
<dbReference type="InterPro" id="IPR016181">
    <property type="entry name" value="Acyl_CoA_acyltransferase"/>
</dbReference>
<dbReference type="PROSITE" id="PS51186">
    <property type="entry name" value="GNAT"/>
    <property type="match status" value="1"/>
</dbReference>